<reference evidence="1 2" key="1">
    <citation type="submission" date="2023-05" db="EMBL/GenBank/DDBJ databases">
        <title>Novel species of genus Flectobacillus isolated from stream in China.</title>
        <authorList>
            <person name="Lu H."/>
        </authorList>
    </citation>
    <scope>NUCLEOTIDE SEQUENCE [LARGE SCALE GENOMIC DNA]</scope>
    <source>
        <strain evidence="1 2">KCTC 42575</strain>
    </source>
</reference>
<evidence type="ECO:0000313" key="2">
    <source>
        <dbReference type="Proteomes" id="UP001236507"/>
    </source>
</evidence>
<evidence type="ECO:0000313" key="1">
    <source>
        <dbReference type="EMBL" id="MDI9857950.1"/>
    </source>
</evidence>
<proteinExistence type="predicted"/>
<dbReference type="EMBL" id="JASHIF010000002">
    <property type="protein sequence ID" value="MDI9857950.1"/>
    <property type="molecule type" value="Genomic_DNA"/>
</dbReference>
<protein>
    <submittedName>
        <fullName evidence="1">Bacteriophage abortive infection AbiH family protein</fullName>
    </submittedName>
</protein>
<dbReference type="RefSeq" id="WP_283343225.1">
    <property type="nucleotide sequence ID" value="NZ_JASHIF010000002.1"/>
</dbReference>
<sequence length="312" mass="37162">MTIKKLYIIGNGFDIQHGLKSRYWDFIEYLDNTDKQLVEKLEEYFGGDALWSDFEETLAYLNTEQIVDECMDYLQPYSAEDWSDAYNHDYRYEVQQRINLITDTLKKRFTEWILQLRLPNKANENMVVVDKNAKFINFNYTDTLERLYKVAQEKIFYIHNKAVDTNSTLILGHSRNPQNAKKLDELYNDEDTDVRVAEGNRILDDYFIETYKSTETIITENSDFFDSLKYLETIYVFGHSLSVVDRPYFLEIIKRIDKDKVTWKVSFHNKKNLIDFQAFFQGLDISSALVEFDRMYNFDKTQLKLFGNNNKN</sequence>
<comment type="caution">
    <text evidence="1">The sequence shown here is derived from an EMBL/GenBank/DDBJ whole genome shotgun (WGS) entry which is preliminary data.</text>
</comment>
<dbReference type="Proteomes" id="UP001236507">
    <property type="component" value="Unassembled WGS sequence"/>
</dbReference>
<dbReference type="Pfam" id="PF14253">
    <property type="entry name" value="AbiH"/>
    <property type="match status" value="1"/>
</dbReference>
<organism evidence="1 2">
    <name type="scientific">Flectobacillus roseus</name>
    <dbReference type="NCBI Taxonomy" id="502259"/>
    <lineage>
        <taxon>Bacteria</taxon>
        <taxon>Pseudomonadati</taxon>
        <taxon>Bacteroidota</taxon>
        <taxon>Cytophagia</taxon>
        <taxon>Cytophagales</taxon>
        <taxon>Flectobacillaceae</taxon>
        <taxon>Flectobacillus</taxon>
    </lineage>
</organism>
<gene>
    <name evidence="1" type="ORF">QM524_01890</name>
</gene>
<name>A0ABT6Y320_9BACT</name>
<dbReference type="InterPro" id="IPR025935">
    <property type="entry name" value="AbiH"/>
</dbReference>
<keyword evidence="2" id="KW-1185">Reference proteome</keyword>
<accession>A0ABT6Y320</accession>